<organism evidence="1">
    <name type="scientific">Arion vulgaris</name>
    <dbReference type="NCBI Taxonomy" id="1028688"/>
    <lineage>
        <taxon>Eukaryota</taxon>
        <taxon>Metazoa</taxon>
        <taxon>Spiralia</taxon>
        <taxon>Lophotrochozoa</taxon>
        <taxon>Mollusca</taxon>
        <taxon>Gastropoda</taxon>
        <taxon>Heterobranchia</taxon>
        <taxon>Euthyneura</taxon>
        <taxon>Panpulmonata</taxon>
        <taxon>Eupulmonata</taxon>
        <taxon>Stylommatophora</taxon>
        <taxon>Helicina</taxon>
        <taxon>Arionoidea</taxon>
        <taxon>Arionidae</taxon>
        <taxon>Arion</taxon>
    </lineage>
</organism>
<reference evidence="1" key="1">
    <citation type="submission" date="2014-12" db="EMBL/GenBank/DDBJ databases">
        <title>Insight into the proteome of Arion vulgaris.</title>
        <authorList>
            <person name="Aradska J."/>
            <person name="Bulat T."/>
            <person name="Smidak R."/>
            <person name="Sarate P."/>
            <person name="Gangsoo J."/>
            <person name="Sialana F."/>
            <person name="Bilban M."/>
            <person name="Lubec G."/>
        </authorList>
    </citation>
    <scope>NUCLEOTIDE SEQUENCE</scope>
    <source>
        <tissue evidence="1">Skin</tissue>
    </source>
</reference>
<gene>
    <name evidence="1" type="primary">ORF70177</name>
</gene>
<evidence type="ECO:0000313" key="1">
    <source>
        <dbReference type="EMBL" id="CEK69421.1"/>
    </source>
</evidence>
<proteinExistence type="predicted"/>
<dbReference type="AlphaFoldDB" id="A0A0B6ZNJ8"/>
<dbReference type="EMBL" id="HACG01022556">
    <property type="protein sequence ID" value="CEK69421.1"/>
    <property type="molecule type" value="Transcribed_RNA"/>
</dbReference>
<name>A0A0B6ZNJ8_9EUPU</name>
<sequence length="49" mass="5498">MMDNVSFTIFLAADQHDLCLLVGQQHNLFISSCSSSLNVPYQQPVKPLF</sequence>
<accession>A0A0B6ZNJ8</accession>
<feature type="non-terminal residue" evidence="1">
    <location>
        <position position="49"/>
    </location>
</feature>
<protein>
    <submittedName>
        <fullName evidence="1">Uncharacterized protein</fullName>
    </submittedName>
</protein>